<reference evidence="2 3" key="1">
    <citation type="journal article" date="2006" name="Science">
        <title>Phytophthora genome sequences uncover evolutionary origins and mechanisms of pathogenesis.</title>
        <authorList>
            <person name="Tyler B.M."/>
            <person name="Tripathy S."/>
            <person name="Zhang X."/>
            <person name="Dehal P."/>
            <person name="Jiang R.H."/>
            <person name="Aerts A."/>
            <person name="Arredondo F.D."/>
            <person name="Baxter L."/>
            <person name="Bensasson D."/>
            <person name="Beynon J.L."/>
            <person name="Chapman J."/>
            <person name="Damasceno C.M."/>
            <person name="Dorrance A.E."/>
            <person name="Dou D."/>
            <person name="Dickerman A.W."/>
            <person name="Dubchak I.L."/>
            <person name="Garbelotto M."/>
            <person name="Gijzen M."/>
            <person name="Gordon S.G."/>
            <person name="Govers F."/>
            <person name="Grunwald N.J."/>
            <person name="Huang W."/>
            <person name="Ivors K.L."/>
            <person name="Jones R.W."/>
            <person name="Kamoun S."/>
            <person name="Krampis K."/>
            <person name="Lamour K.H."/>
            <person name="Lee M.K."/>
            <person name="McDonald W.H."/>
            <person name="Medina M."/>
            <person name="Meijer H.J."/>
            <person name="Nordberg E.K."/>
            <person name="Maclean D.J."/>
            <person name="Ospina-Giraldo M.D."/>
            <person name="Morris P.F."/>
            <person name="Phuntumart V."/>
            <person name="Putnam N.H."/>
            <person name="Rash S."/>
            <person name="Rose J.K."/>
            <person name="Sakihama Y."/>
            <person name="Salamov A.A."/>
            <person name="Savidor A."/>
            <person name="Scheuring C.F."/>
            <person name="Smith B.M."/>
            <person name="Sobral B.W."/>
            <person name="Terry A."/>
            <person name="Torto-Alalibo T.A."/>
            <person name="Win J."/>
            <person name="Xu Z."/>
            <person name="Zhang H."/>
            <person name="Grigoriev I.V."/>
            <person name="Rokhsar D.S."/>
            <person name="Boore J.L."/>
        </authorList>
    </citation>
    <scope>NUCLEOTIDE SEQUENCE [LARGE SCALE GENOMIC DNA]</scope>
    <source>
        <strain evidence="2 3">P6497</strain>
    </source>
</reference>
<sequence length="195" mass="21379">MVTRNVEVGAPWDSQAGRAIRRRILRFRIFAQPVEGAGAAGATSGAAAITARAGRTWASLFDCVVQTASCCKSPSLQLDTMTRLIASALGASMLATRNWDAMQPTESNTAGRSPPRDSRAWSAAGFGREDRPTWHAMLQHCCSLACEQQLQFFLDVEQALEALEHMHRSIEAEHAQNQRTMDDMAVHLATEIHLM</sequence>
<dbReference type="GeneID" id="20647386"/>
<dbReference type="AlphaFoldDB" id="G5A1D4"/>
<proteinExistence type="predicted"/>
<dbReference type="InParanoid" id="G5A1D4"/>
<gene>
    <name evidence="2" type="ORF">PHYSODRAFT_337511</name>
</gene>
<evidence type="ECO:0000313" key="3">
    <source>
        <dbReference type="Proteomes" id="UP000002640"/>
    </source>
</evidence>
<keyword evidence="3" id="KW-1185">Reference proteome</keyword>
<protein>
    <submittedName>
        <fullName evidence="2">Uncharacterized protein</fullName>
    </submittedName>
</protein>
<evidence type="ECO:0000256" key="1">
    <source>
        <dbReference type="SAM" id="MobiDB-lite"/>
    </source>
</evidence>
<evidence type="ECO:0000313" key="2">
    <source>
        <dbReference type="EMBL" id="EGZ10733.1"/>
    </source>
</evidence>
<dbReference type="Proteomes" id="UP000002640">
    <property type="component" value="Unassembled WGS sequence"/>
</dbReference>
<dbReference type="EMBL" id="JH159158">
    <property type="protein sequence ID" value="EGZ10733.1"/>
    <property type="molecule type" value="Genomic_DNA"/>
</dbReference>
<feature type="region of interest" description="Disordered" evidence="1">
    <location>
        <begin position="102"/>
        <end position="121"/>
    </location>
</feature>
<dbReference type="RefSeq" id="XP_009533478.1">
    <property type="nucleotide sequence ID" value="XM_009535183.1"/>
</dbReference>
<accession>G5A1D4</accession>
<name>G5A1D4_PHYSP</name>
<dbReference type="KEGG" id="psoj:PHYSODRAFT_337511"/>
<organism evidence="2 3">
    <name type="scientific">Phytophthora sojae (strain P6497)</name>
    <name type="common">Soybean stem and root rot agent</name>
    <name type="synonym">Phytophthora megasperma f. sp. glycines</name>
    <dbReference type="NCBI Taxonomy" id="1094619"/>
    <lineage>
        <taxon>Eukaryota</taxon>
        <taxon>Sar</taxon>
        <taxon>Stramenopiles</taxon>
        <taxon>Oomycota</taxon>
        <taxon>Peronosporomycetes</taxon>
        <taxon>Peronosporales</taxon>
        <taxon>Peronosporaceae</taxon>
        <taxon>Phytophthora</taxon>
    </lineage>
</organism>